<gene>
    <name evidence="6" type="ORF">DILT_LOCUS18156</name>
</gene>
<feature type="transmembrane region" description="Helical" evidence="5">
    <location>
        <begin position="158"/>
        <end position="177"/>
    </location>
</feature>
<evidence type="ECO:0000313" key="7">
    <source>
        <dbReference type="Proteomes" id="UP000281553"/>
    </source>
</evidence>
<name>A0A3P7NC92_DIBLA</name>
<dbReference type="PANTHER" id="PTHR11003:SF334">
    <property type="entry name" value="FI03418P"/>
    <property type="match status" value="1"/>
</dbReference>
<dbReference type="PANTHER" id="PTHR11003">
    <property type="entry name" value="POTASSIUM CHANNEL, SUBFAMILY K"/>
    <property type="match status" value="1"/>
</dbReference>
<dbReference type="GO" id="GO:0030322">
    <property type="term" value="P:stabilization of membrane potential"/>
    <property type="evidence" value="ECO:0007669"/>
    <property type="project" value="TreeGrafter"/>
</dbReference>
<evidence type="ECO:0000256" key="4">
    <source>
        <dbReference type="ARBA" id="ARBA00023136"/>
    </source>
</evidence>
<keyword evidence="7" id="KW-1185">Reference proteome</keyword>
<evidence type="ECO:0000256" key="5">
    <source>
        <dbReference type="SAM" id="Phobius"/>
    </source>
</evidence>
<keyword evidence="4 5" id="KW-0472">Membrane</keyword>
<evidence type="ECO:0000256" key="3">
    <source>
        <dbReference type="ARBA" id="ARBA00022989"/>
    </source>
</evidence>
<keyword evidence="3 5" id="KW-1133">Transmembrane helix</keyword>
<dbReference type="EMBL" id="UYRU01097801">
    <property type="protein sequence ID" value="VDN40155.1"/>
    <property type="molecule type" value="Genomic_DNA"/>
</dbReference>
<dbReference type="Proteomes" id="UP000281553">
    <property type="component" value="Unassembled WGS sequence"/>
</dbReference>
<evidence type="ECO:0000313" key="6">
    <source>
        <dbReference type="EMBL" id="VDN40155.1"/>
    </source>
</evidence>
<dbReference type="GO" id="GO:0005886">
    <property type="term" value="C:plasma membrane"/>
    <property type="evidence" value="ECO:0007669"/>
    <property type="project" value="TreeGrafter"/>
</dbReference>
<protein>
    <recommendedName>
        <fullName evidence="8">Potassium channel domain-containing protein</fullName>
    </recommendedName>
</protein>
<comment type="subcellular location">
    <subcellularLocation>
        <location evidence="1">Membrane</location>
        <topology evidence="1">Multi-pass membrane protein</topology>
    </subcellularLocation>
</comment>
<keyword evidence="2 5" id="KW-0812">Transmembrane</keyword>
<dbReference type="InterPro" id="IPR003280">
    <property type="entry name" value="2pore_dom_K_chnl"/>
</dbReference>
<sequence>MLAATNNYDFAFEANITSGVLDADGKFIDTSIEDNYSRNITRCCQKFIRVLFSVLGTLILLCLYLGVGAWMFQYLEKSNEANACYDTYKLYLDRLNNSMIRATGIVNSGLPEQEVSAQLQTAMTDFADSLFALDFAPSTNCSVIHTTTFGSEWNWVNSLYFCATVLSTIGELAYLPYR</sequence>
<dbReference type="AlphaFoldDB" id="A0A3P7NC92"/>
<evidence type="ECO:0000256" key="1">
    <source>
        <dbReference type="ARBA" id="ARBA00004141"/>
    </source>
</evidence>
<accession>A0A3P7NC92</accession>
<dbReference type="GO" id="GO:0022841">
    <property type="term" value="F:potassium ion leak channel activity"/>
    <property type="evidence" value="ECO:0007669"/>
    <property type="project" value="TreeGrafter"/>
</dbReference>
<evidence type="ECO:0008006" key="8">
    <source>
        <dbReference type="Google" id="ProtNLM"/>
    </source>
</evidence>
<organism evidence="6 7">
    <name type="scientific">Dibothriocephalus latus</name>
    <name type="common">Fish tapeworm</name>
    <name type="synonym">Diphyllobothrium latum</name>
    <dbReference type="NCBI Taxonomy" id="60516"/>
    <lineage>
        <taxon>Eukaryota</taxon>
        <taxon>Metazoa</taxon>
        <taxon>Spiralia</taxon>
        <taxon>Lophotrochozoa</taxon>
        <taxon>Platyhelminthes</taxon>
        <taxon>Cestoda</taxon>
        <taxon>Eucestoda</taxon>
        <taxon>Diphyllobothriidea</taxon>
        <taxon>Diphyllobothriidae</taxon>
        <taxon>Dibothriocephalus</taxon>
    </lineage>
</organism>
<dbReference type="SUPFAM" id="SSF81324">
    <property type="entry name" value="Voltage-gated potassium channels"/>
    <property type="match status" value="1"/>
</dbReference>
<dbReference type="GO" id="GO:0015271">
    <property type="term" value="F:outward rectifier potassium channel activity"/>
    <property type="evidence" value="ECO:0007669"/>
    <property type="project" value="TreeGrafter"/>
</dbReference>
<reference evidence="6 7" key="1">
    <citation type="submission" date="2018-11" db="EMBL/GenBank/DDBJ databases">
        <authorList>
            <consortium name="Pathogen Informatics"/>
        </authorList>
    </citation>
    <scope>NUCLEOTIDE SEQUENCE [LARGE SCALE GENOMIC DNA]</scope>
</reference>
<evidence type="ECO:0000256" key="2">
    <source>
        <dbReference type="ARBA" id="ARBA00022692"/>
    </source>
</evidence>
<feature type="transmembrane region" description="Helical" evidence="5">
    <location>
        <begin position="47"/>
        <end position="72"/>
    </location>
</feature>
<dbReference type="Gene3D" id="1.10.287.70">
    <property type="match status" value="1"/>
</dbReference>
<dbReference type="OrthoDB" id="297496at2759"/>
<proteinExistence type="predicted"/>